<proteinExistence type="predicted"/>
<reference evidence="1" key="1">
    <citation type="submission" date="2023-04" db="EMBL/GenBank/DDBJ databases">
        <title>A chromosome-level genome assembly of the parasitoid wasp Eretmocerus hayati.</title>
        <authorList>
            <person name="Zhong Y."/>
            <person name="Liu S."/>
            <person name="Liu Y."/>
        </authorList>
    </citation>
    <scope>NUCLEOTIDE SEQUENCE</scope>
    <source>
        <strain evidence="1">ZJU_SS_LIU_2023</strain>
    </source>
</reference>
<accession>A0ACC2PDC8</accession>
<comment type="caution">
    <text evidence="1">The sequence shown here is derived from an EMBL/GenBank/DDBJ whole genome shotgun (WGS) entry which is preliminary data.</text>
</comment>
<organism evidence="1 2">
    <name type="scientific">Eretmocerus hayati</name>
    <dbReference type="NCBI Taxonomy" id="131215"/>
    <lineage>
        <taxon>Eukaryota</taxon>
        <taxon>Metazoa</taxon>
        <taxon>Ecdysozoa</taxon>
        <taxon>Arthropoda</taxon>
        <taxon>Hexapoda</taxon>
        <taxon>Insecta</taxon>
        <taxon>Pterygota</taxon>
        <taxon>Neoptera</taxon>
        <taxon>Endopterygota</taxon>
        <taxon>Hymenoptera</taxon>
        <taxon>Apocrita</taxon>
        <taxon>Proctotrupomorpha</taxon>
        <taxon>Chalcidoidea</taxon>
        <taxon>Aphelinidae</taxon>
        <taxon>Aphelininae</taxon>
        <taxon>Eretmocerus</taxon>
    </lineage>
</organism>
<evidence type="ECO:0000313" key="1">
    <source>
        <dbReference type="EMBL" id="KAJ8681299.1"/>
    </source>
</evidence>
<dbReference type="EMBL" id="CM056742">
    <property type="protein sequence ID" value="KAJ8681299.1"/>
    <property type="molecule type" value="Genomic_DNA"/>
</dbReference>
<name>A0ACC2PDC8_9HYME</name>
<protein>
    <submittedName>
        <fullName evidence="1">Uncharacterized protein</fullName>
    </submittedName>
</protein>
<sequence>MTGKAPASTNPNKSSAPLHGLKRSLSTGVSAPKQTKKEIAKLVKPNVSTVVKSNILQKFKPQNATTCVNGQPASAVVRAHSMNQGAKQIPMIMTKQDSAPNPFQKITSIKTATGESILLLPTDFQYCDGKNNVAGPGRALKPITIGDLKKSMPSLTPNLQTETTVDKYSINGIELGDSQIQTFENDDNDAVWKNSTEKSSFVGDMAGLEDSCDDDDLNTENCDRLSFDGEDLKVDGESDFQLPSPHEVCGEIEEPEKVAFNSSPVEDLRVQSIEKVDLKNTKKIMTVENLAHDENCCCAGCHQIQICLLDKMNELIQEVKSLKVTIEKQRNASSSGSKAFDLLPPLPVSSHDALFDLEEKFTTTTKDHDCEKFVYQFTEKFRRYGGSTIREAVKNIMSNVITDELLDLCTWTVDKSGKIALEPAAFVTVVTDVILDMPLPQEKATIDRENILKFIHNWVSKSYDRTARKRAKEEKQRQSRQLA</sequence>
<keyword evidence="2" id="KW-1185">Reference proteome</keyword>
<gene>
    <name evidence="1" type="ORF">QAD02_017086</name>
</gene>
<dbReference type="Proteomes" id="UP001239111">
    <property type="component" value="Chromosome 2"/>
</dbReference>
<evidence type="ECO:0000313" key="2">
    <source>
        <dbReference type="Proteomes" id="UP001239111"/>
    </source>
</evidence>